<dbReference type="PROSITE" id="PS50887">
    <property type="entry name" value="GGDEF"/>
    <property type="match status" value="1"/>
</dbReference>
<dbReference type="OrthoDB" id="9813903at2"/>
<gene>
    <name evidence="3" type="ORF">C0099_12445</name>
</gene>
<dbReference type="SMART" id="SM00052">
    <property type="entry name" value="EAL"/>
    <property type="match status" value="1"/>
</dbReference>
<evidence type="ECO:0000313" key="3">
    <source>
        <dbReference type="EMBL" id="AUN95665.1"/>
    </source>
</evidence>
<dbReference type="EMBL" id="CP025682">
    <property type="protein sequence ID" value="AUN95665.1"/>
    <property type="molecule type" value="Genomic_DNA"/>
</dbReference>
<dbReference type="GO" id="GO:0071111">
    <property type="term" value="F:cyclic-guanylate-specific phosphodiesterase activity"/>
    <property type="evidence" value="ECO:0007669"/>
    <property type="project" value="InterPro"/>
</dbReference>
<dbReference type="NCBIfam" id="TIGR00254">
    <property type="entry name" value="GGDEF"/>
    <property type="match status" value="1"/>
</dbReference>
<dbReference type="Pfam" id="PF00563">
    <property type="entry name" value="EAL"/>
    <property type="match status" value="1"/>
</dbReference>
<dbReference type="Gene3D" id="3.20.20.450">
    <property type="entry name" value="EAL domain"/>
    <property type="match status" value="1"/>
</dbReference>
<protein>
    <submittedName>
        <fullName evidence="3">GGDEF domain-containing protein</fullName>
    </submittedName>
</protein>
<dbReference type="KEGG" id="atw:C0099_12445"/>
<sequence>MDERRYHFVFQPIVDVAAAEVFGYEALVRGAEGSPLHGADALLGAARAAGRLLELECEAALAAIAAFGRLRLPGRLFINLGAPAIEAFAADRGSRLFRAAVDADVAPSRLMLELTEHERVEQYERLHAALTVFAAQDIGLALDDFGDGRSSLRLWAQLQPAIVKLDKYFARDVHRDPRKVDVVRAMLTLAERFGSLVVAEGIESATELAVLRDLGCRYAQGYLLGRPHERPVAGVPDEVSAVLASGKIAVLPNALPGPHPDQTVARLIVRAPTVSADACNEDVRRVFAKWPDLHAVAIVDGDWPVGLIDRRTFLDRYAQPYFSELFGRRPCAQMMNPDPMRVERDVPIDSMVRMLAGDDQRYLFEGFIVTEAGRYAGLATGESLVRAVTERRIEAARHANPLTLLPGNIPVTEHIRRLLAARAQFAACYFDLNNFKPYNDLYGYWRGDEMIKLAASTILDSCDAGQDFVGHVGGDDFLVLFQSEDWLARCRRVIEQFALRSRTLFDPQDLARGGFESEDRRGFRTLFPLTALSVGAVEVRPDAFSTPEDVASAAAAAKMVAKRSEGGIHLCGLVSDDALACG</sequence>
<dbReference type="Gene3D" id="3.10.580.10">
    <property type="entry name" value="CBS-domain"/>
    <property type="match status" value="1"/>
</dbReference>
<dbReference type="SMART" id="SM00267">
    <property type="entry name" value="GGDEF"/>
    <property type="match status" value="1"/>
</dbReference>
<dbReference type="InterPro" id="IPR035919">
    <property type="entry name" value="EAL_sf"/>
</dbReference>
<proteinExistence type="predicted"/>
<dbReference type="PANTHER" id="PTHR33121">
    <property type="entry name" value="CYCLIC DI-GMP PHOSPHODIESTERASE PDEF"/>
    <property type="match status" value="1"/>
</dbReference>
<organism evidence="3 4">
    <name type="scientific">Pseudazoarcus pumilus</name>
    <dbReference type="NCBI Taxonomy" id="2067960"/>
    <lineage>
        <taxon>Bacteria</taxon>
        <taxon>Pseudomonadati</taxon>
        <taxon>Pseudomonadota</taxon>
        <taxon>Betaproteobacteria</taxon>
        <taxon>Rhodocyclales</taxon>
        <taxon>Zoogloeaceae</taxon>
        <taxon>Pseudazoarcus</taxon>
    </lineage>
</organism>
<dbReference type="CDD" id="cd04598">
    <property type="entry name" value="CBS_pair_GGDEF_EAL"/>
    <property type="match status" value="1"/>
</dbReference>
<reference evidence="3 4" key="1">
    <citation type="submission" date="2018-01" db="EMBL/GenBank/DDBJ databases">
        <authorList>
            <person name="Fu G.-Y."/>
        </authorList>
    </citation>
    <scope>NUCLEOTIDE SEQUENCE [LARGE SCALE GENOMIC DNA]</scope>
    <source>
        <strain evidence="3 4">SY39</strain>
    </source>
</reference>
<dbReference type="InterPro" id="IPR029787">
    <property type="entry name" value="Nucleotide_cyclase"/>
</dbReference>
<dbReference type="SUPFAM" id="SSF54631">
    <property type="entry name" value="CBS-domain pair"/>
    <property type="match status" value="1"/>
</dbReference>
<dbReference type="SUPFAM" id="SSF55073">
    <property type="entry name" value="Nucleotide cyclase"/>
    <property type="match status" value="1"/>
</dbReference>
<dbReference type="InterPro" id="IPR050706">
    <property type="entry name" value="Cyclic-di-GMP_PDE-like"/>
</dbReference>
<accession>A0A2I6S8T2</accession>
<dbReference type="InterPro" id="IPR001633">
    <property type="entry name" value="EAL_dom"/>
</dbReference>
<name>A0A2I6S8T2_9RHOO</name>
<evidence type="ECO:0000259" key="2">
    <source>
        <dbReference type="PROSITE" id="PS50887"/>
    </source>
</evidence>
<dbReference type="Gene3D" id="3.30.70.270">
    <property type="match status" value="1"/>
</dbReference>
<dbReference type="PROSITE" id="PS50883">
    <property type="entry name" value="EAL"/>
    <property type="match status" value="1"/>
</dbReference>
<dbReference type="InterPro" id="IPR000160">
    <property type="entry name" value="GGDEF_dom"/>
</dbReference>
<dbReference type="RefSeq" id="WP_102247711.1">
    <property type="nucleotide sequence ID" value="NZ_CP025682.1"/>
</dbReference>
<evidence type="ECO:0000313" key="4">
    <source>
        <dbReference type="Proteomes" id="UP000242205"/>
    </source>
</evidence>
<dbReference type="Pfam" id="PF00990">
    <property type="entry name" value="GGDEF"/>
    <property type="match status" value="1"/>
</dbReference>
<dbReference type="PANTHER" id="PTHR33121:SF76">
    <property type="entry name" value="SIGNALING PROTEIN"/>
    <property type="match status" value="1"/>
</dbReference>
<dbReference type="InterPro" id="IPR043128">
    <property type="entry name" value="Rev_trsase/Diguanyl_cyclase"/>
</dbReference>
<dbReference type="SUPFAM" id="SSF141868">
    <property type="entry name" value="EAL domain-like"/>
    <property type="match status" value="1"/>
</dbReference>
<dbReference type="Proteomes" id="UP000242205">
    <property type="component" value="Chromosome"/>
</dbReference>
<keyword evidence="4" id="KW-1185">Reference proteome</keyword>
<dbReference type="CDD" id="cd01948">
    <property type="entry name" value="EAL"/>
    <property type="match status" value="1"/>
</dbReference>
<dbReference type="InterPro" id="IPR046342">
    <property type="entry name" value="CBS_dom_sf"/>
</dbReference>
<dbReference type="AlphaFoldDB" id="A0A2I6S8T2"/>
<feature type="domain" description="EAL" evidence="1">
    <location>
        <begin position="1"/>
        <end position="241"/>
    </location>
</feature>
<evidence type="ECO:0000259" key="1">
    <source>
        <dbReference type="PROSITE" id="PS50883"/>
    </source>
</evidence>
<feature type="domain" description="GGDEF" evidence="2">
    <location>
        <begin position="423"/>
        <end position="575"/>
    </location>
</feature>